<reference evidence="6" key="1">
    <citation type="submission" date="2017-09" db="EMBL/GenBank/DDBJ databases">
        <title>Depth-based differentiation of microbial function through sediment-hosted aquifers and enrichment of novel symbionts in the deep terrestrial subsurface.</title>
        <authorList>
            <person name="Probst A.J."/>
            <person name="Ladd B."/>
            <person name="Jarett J.K."/>
            <person name="Geller-Mcgrath D.E."/>
            <person name="Sieber C.M.K."/>
            <person name="Emerson J.B."/>
            <person name="Anantharaman K."/>
            <person name="Thomas B.C."/>
            <person name="Malmstrom R."/>
            <person name="Stieglmeier M."/>
            <person name="Klingl A."/>
            <person name="Woyke T."/>
            <person name="Ryan C.M."/>
            <person name="Banfield J.F."/>
        </authorList>
    </citation>
    <scope>NUCLEOTIDE SEQUENCE [LARGE SCALE GENOMIC DNA]</scope>
</reference>
<evidence type="ECO:0000259" key="4">
    <source>
        <dbReference type="PROSITE" id="PS50915"/>
    </source>
</evidence>
<feature type="transmembrane region" description="Helical" evidence="3">
    <location>
        <begin position="56"/>
        <end position="81"/>
    </location>
</feature>
<accession>A0A2M6T0R5</accession>
<evidence type="ECO:0000313" key="5">
    <source>
        <dbReference type="EMBL" id="PIS38686.1"/>
    </source>
</evidence>
<dbReference type="EMBL" id="PEYE01000038">
    <property type="protein sequence ID" value="PIS38686.1"/>
    <property type="molecule type" value="Genomic_DNA"/>
</dbReference>
<dbReference type="InterPro" id="IPR001064">
    <property type="entry name" value="Beta/gamma_crystallin"/>
</dbReference>
<dbReference type="Gene3D" id="2.60.20.10">
    <property type="entry name" value="Crystallins"/>
    <property type="match status" value="2"/>
</dbReference>
<dbReference type="SUPFAM" id="SSF49695">
    <property type="entry name" value="gamma-Crystallin-like"/>
    <property type="match status" value="1"/>
</dbReference>
<gene>
    <name evidence="5" type="ORF">COT34_02390</name>
</gene>
<dbReference type="AlphaFoldDB" id="A0A2M6T0R5"/>
<evidence type="ECO:0000313" key="6">
    <source>
        <dbReference type="Proteomes" id="UP000229390"/>
    </source>
</evidence>
<keyword evidence="3" id="KW-0472">Membrane</keyword>
<organism evidence="5 6">
    <name type="scientific">Candidatus Nealsonbacteria bacterium CG08_land_8_20_14_0_20_43_11</name>
    <dbReference type="NCBI Taxonomy" id="1974706"/>
    <lineage>
        <taxon>Bacteria</taxon>
        <taxon>Candidatus Nealsoniibacteriota</taxon>
    </lineage>
</organism>
<protein>
    <recommendedName>
        <fullName evidence="4">Beta/gamma crystallin 'Greek key' domain-containing protein</fullName>
    </recommendedName>
</protein>
<dbReference type="InterPro" id="IPR011024">
    <property type="entry name" value="G_crystallin-like"/>
</dbReference>
<comment type="similarity">
    <text evidence="1">Belongs to the beta/gamma-crystallin family.</text>
</comment>
<keyword evidence="3" id="KW-1133">Transmembrane helix</keyword>
<proteinExistence type="inferred from homology"/>
<dbReference type="SMART" id="SM00247">
    <property type="entry name" value="XTALbg"/>
    <property type="match status" value="1"/>
</dbReference>
<keyword evidence="3" id="KW-0812">Transmembrane</keyword>
<evidence type="ECO:0000256" key="2">
    <source>
        <dbReference type="ARBA" id="ARBA00022737"/>
    </source>
</evidence>
<dbReference type="PROSITE" id="PS50915">
    <property type="entry name" value="CRYSTALLIN_BETA_GAMMA"/>
    <property type="match status" value="1"/>
</dbReference>
<feature type="domain" description="Beta/gamma crystallin 'Greek key'" evidence="4">
    <location>
        <begin position="333"/>
        <end position="376"/>
    </location>
</feature>
<evidence type="ECO:0000256" key="3">
    <source>
        <dbReference type="SAM" id="Phobius"/>
    </source>
</evidence>
<name>A0A2M6T0R5_9BACT</name>
<dbReference type="Proteomes" id="UP000229390">
    <property type="component" value="Unassembled WGS sequence"/>
</dbReference>
<sequence length="432" mass="47599">MFKSKKFILFIFFLMCFTALGGLVLANRATEVTYPVIPGAIQPTTTKMLLPEYVKYLFNFLVVVSGFIVFGSLVYAGFVYLTSSVNPSALSEARDRISSSLIGLAIILSSYLILTTVNPQLTILGVGLSAKWGIVLYDASSCSGNFKEITTNTPDLEDDFNDKTRSIEFKAPKGTLDLEVYPQTDYKPEDGFVRVKSEDATDISGKICIEFSASSSRSIKFVWNLPGVYLINNQGLEKFLPADTATLGDFDNKVEKIRFRNTENVKFGAVLHEHQDWQGKCQVFASQDSLSGRLGWITMVPENELQEITGLVEGKVSSVTTFSPVPTSQAIGGGVTFYEHNDFGGESFGPFKEERINVGEVSGFDDNMITSIKIEGNYIAVLFEHADAEGRCEVFTRNDSNLRDNPIGRCHCGPFGWGCGDCLSSFIIIPTR</sequence>
<evidence type="ECO:0000256" key="1">
    <source>
        <dbReference type="ARBA" id="ARBA00009646"/>
    </source>
</evidence>
<feature type="transmembrane region" description="Helical" evidence="3">
    <location>
        <begin position="101"/>
        <end position="121"/>
    </location>
</feature>
<keyword evidence="2" id="KW-0677">Repeat</keyword>
<comment type="caution">
    <text evidence="5">The sequence shown here is derived from an EMBL/GenBank/DDBJ whole genome shotgun (WGS) entry which is preliminary data.</text>
</comment>